<dbReference type="PANTHER" id="PTHR46024:SF1">
    <property type="entry name" value="HISTONE-LYSINE N-METHYLTRANSFERASE EGGLESS"/>
    <property type="match status" value="1"/>
</dbReference>
<dbReference type="InterPro" id="IPR001214">
    <property type="entry name" value="SET_dom"/>
</dbReference>
<dbReference type="GO" id="GO:0005694">
    <property type="term" value="C:chromosome"/>
    <property type="evidence" value="ECO:0007669"/>
    <property type="project" value="UniProtKB-SubCell"/>
</dbReference>
<reference evidence="10 11" key="1">
    <citation type="journal article" date="2024" name="Science">
        <title>Giant polyketide synthase enzymes in the biosynthesis of giant marine polyether toxins.</title>
        <authorList>
            <person name="Fallon T.R."/>
            <person name="Shende V.V."/>
            <person name="Wierzbicki I.H."/>
            <person name="Pendleton A.L."/>
            <person name="Watervoot N.F."/>
            <person name="Auber R.P."/>
            <person name="Gonzalez D.J."/>
            <person name="Wisecaver J.H."/>
            <person name="Moore B.S."/>
        </authorList>
    </citation>
    <scope>NUCLEOTIDE SEQUENCE [LARGE SCALE GENOMIC DNA]</scope>
    <source>
        <strain evidence="10 11">12B1</strain>
    </source>
</reference>
<dbReference type="SMART" id="SM00468">
    <property type="entry name" value="PreSET"/>
    <property type="match status" value="1"/>
</dbReference>
<dbReference type="PANTHER" id="PTHR46024">
    <property type="entry name" value="HISTONE-LYSINE N-METHYLTRANSFERASE EGGLESS"/>
    <property type="match status" value="1"/>
</dbReference>
<dbReference type="SUPFAM" id="SSF57903">
    <property type="entry name" value="FYVE/PHD zinc finger"/>
    <property type="match status" value="1"/>
</dbReference>
<comment type="caution">
    <text evidence="10">The sequence shown here is derived from an EMBL/GenBank/DDBJ whole genome shotgun (WGS) entry which is preliminary data.</text>
</comment>
<evidence type="ECO:0000256" key="4">
    <source>
        <dbReference type="ARBA" id="ARBA00022603"/>
    </source>
</evidence>
<evidence type="ECO:0000256" key="3">
    <source>
        <dbReference type="ARBA" id="ARBA00022454"/>
    </source>
</evidence>
<evidence type="ECO:0000256" key="7">
    <source>
        <dbReference type="ARBA" id="ARBA00023242"/>
    </source>
</evidence>
<evidence type="ECO:0000256" key="1">
    <source>
        <dbReference type="ARBA" id="ARBA00004123"/>
    </source>
</evidence>
<gene>
    <name evidence="10" type="ORF">AB1Y20_017207</name>
</gene>
<keyword evidence="3" id="KW-0158">Chromosome</keyword>
<dbReference type="SUPFAM" id="SSF82199">
    <property type="entry name" value="SET domain"/>
    <property type="match status" value="1"/>
</dbReference>
<evidence type="ECO:0000259" key="8">
    <source>
        <dbReference type="PROSITE" id="PS50280"/>
    </source>
</evidence>
<proteinExistence type="predicted"/>
<keyword evidence="6" id="KW-0949">S-adenosyl-L-methionine</keyword>
<dbReference type="InterPro" id="IPR011011">
    <property type="entry name" value="Znf_FYVE_PHD"/>
</dbReference>
<dbReference type="GO" id="GO:0042054">
    <property type="term" value="F:histone methyltransferase activity"/>
    <property type="evidence" value="ECO:0007669"/>
    <property type="project" value="InterPro"/>
</dbReference>
<evidence type="ECO:0000256" key="6">
    <source>
        <dbReference type="ARBA" id="ARBA00022691"/>
    </source>
</evidence>
<dbReference type="Pfam" id="PF05033">
    <property type="entry name" value="Pre-SET"/>
    <property type="match status" value="1"/>
</dbReference>
<dbReference type="Gene3D" id="2.170.270.10">
    <property type="entry name" value="SET domain"/>
    <property type="match status" value="1"/>
</dbReference>
<evidence type="ECO:0000256" key="2">
    <source>
        <dbReference type="ARBA" id="ARBA00004286"/>
    </source>
</evidence>
<name>A0AB34IAT3_PRYPA</name>
<dbReference type="SMART" id="SM00317">
    <property type="entry name" value="SET"/>
    <property type="match status" value="1"/>
</dbReference>
<dbReference type="GO" id="GO:0032259">
    <property type="term" value="P:methylation"/>
    <property type="evidence" value="ECO:0007669"/>
    <property type="project" value="UniProtKB-KW"/>
</dbReference>
<keyword evidence="7" id="KW-0539">Nucleus</keyword>
<comment type="subcellular location">
    <subcellularLocation>
        <location evidence="2">Chromosome</location>
    </subcellularLocation>
    <subcellularLocation>
        <location evidence="1">Nucleus</location>
    </subcellularLocation>
</comment>
<feature type="domain" description="Post-SET" evidence="9">
    <location>
        <begin position="435"/>
        <end position="451"/>
    </location>
</feature>
<dbReference type="PROSITE" id="PS50868">
    <property type="entry name" value="POST_SET"/>
    <property type="match status" value="1"/>
</dbReference>
<evidence type="ECO:0000259" key="9">
    <source>
        <dbReference type="PROSITE" id="PS50868"/>
    </source>
</evidence>
<dbReference type="EMBL" id="JBGBPQ010000034">
    <property type="protein sequence ID" value="KAL1493502.1"/>
    <property type="molecule type" value="Genomic_DNA"/>
</dbReference>
<keyword evidence="4" id="KW-0489">Methyltransferase</keyword>
<dbReference type="Pfam" id="PF00856">
    <property type="entry name" value="SET"/>
    <property type="match status" value="1"/>
</dbReference>
<dbReference type="InterPro" id="IPR007728">
    <property type="entry name" value="Pre-SET_dom"/>
</dbReference>
<keyword evidence="11" id="KW-1185">Reference proteome</keyword>
<dbReference type="Proteomes" id="UP001515480">
    <property type="component" value="Unassembled WGS sequence"/>
</dbReference>
<evidence type="ECO:0000256" key="5">
    <source>
        <dbReference type="ARBA" id="ARBA00022679"/>
    </source>
</evidence>
<accession>A0AB34IAT3</accession>
<dbReference type="GO" id="GO:0005634">
    <property type="term" value="C:nucleus"/>
    <property type="evidence" value="ECO:0007669"/>
    <property type="project" value="UniProtKB-SubCell"/>
</dbReference>
<organism evidence="10 11">
    <name type="scientific">Prymnesium parvum</name>
    <name type="common">Toxic golden alga</name>
    <dbReference type="NCBI Taxonomy" id="97485"/>
    <lineage>
        <taxon>Eukaryota</taxon>
        <taxon>Haptista</taxon>
        <taxon>Haptophyta</taxon>
        <taxon>Prymnesiophyceae</taxon>
        <taxon>Prymnesiales</taxon>
        <taxon>Prymnesiaceae</taxon>
        <taxon>Prymnesium</taxon>
    </lineage>
</organism>
<dbReference type="SMART" id="SM00508">
    <property type="entry name" value="PostSET"/>
    <property type="match status" value="1"/>
</dbReference>
<protein>
    <recommendedName>
        <fullName evidence="12">Histone-lysine N-methyltransferase</fullName>
    </recommendedName>
</protein>
<sequence>MRRRASRSADVNVCPMCLKVVEFGVICESCACSFCATEECCGRSVNAAFGAASKEWCCLNCFPRQGAPPADDASLPPPAAAIELLAWRRAFRVFVDACAGCDLRLGGAQPALRCEECELGFHASARCTGLSAAKLAAAAGGGWRCATCAAREWGMASPDALLLADVSGGQEPRQIPLVNEVDDERPDFEYVRQVAWRNPRSLKMRASLPAADWRGRCIAAEACSYLPASRTSGGRPVLRSDVSGAAYNSEGCLMFARDTIFECNSSCSCDASCTNRVVGKGVWAPLQVFKTKGRGWGVRSTKALAAGSFICEYTGEMLLDSDADHAGTSYDDSYLFNLDGEEKGQVSKRRRTSHLRNEAAEANDKNPALCVDAGRTGSVARFVNHCCEPNLFVQSVYVEYSRHVHRIALFAARDILAFEELTYDYGYVVGSVEGKSLKCLCGAAGCRGYLF</sequence>
<feature type="domain" description="SET" evidence="8">
    <location>
        <begin position="284"/>
        <end position="426"/>
    </location>
</feature>
<dbReference type="InterPro" id="IPR051516">
    <property type="entry name" value="SETDB_methyltransferase"/>
</dbReference>
<dbReference type="GO" id="GO:0008270">
    <property type="term" value="F:zinc ion binding"/>
    <property type="evidence" value="ECO:0007669"/>
    <property type="project" value="InterPro"/>
</dbReference>
<dbReference type="PROSITE" id="PS50280">
    <property type="entry name" value="SET"/>
    <property type="match status" value="1"/>
</dbReference>
<dbReference type="AlphaFoldDB" id="A0AB34IAT3"/>
<dbReference type="InterPro" id="IPR046341">
    <property type="entry name" value="SET_dom_sf"/>
</dbReference>
<evidence type="ECO:0008006" key="12">
    <source>
        <dbReference type="Google" id="ProtNLM"/>
    </source>
</evidence>
<dbReference type="InterPro" id="IPR003616">
    <property type="entry name" value="Post-SET_dom"/>
</dbReference>
<keyword evidence="5" id="KW-0808">Transferase</keyword>
<evidence type="ECO:0000313" key="11">
    <source>
        <dbReference type="Proteomes" id="UP001515480"/>
    </source>
</evidence>
<evidence type="ECO:0000313" key="10">
    <source>
        <dbReference type="EMBL" id="KAL1493502.1"/>
    </source>
</evidence>